<evidence type="ECO:0000313" key="3">
    <source>
        <dbReference type="RefSeq" id="XP_032350361.1"/>
    </source>
</evidence>
<keyword evidence="2" id="KW-1185">Reference proteome</keyword>
<feature type="region of interest" description="Disordered" evidence="1">
    <location>
        <begin position="64"/>
        <end position="100"/>
    </location>
</feature>
<dbReference type="GeneID" id="102505192"/>
<reference evidence="3" key="1">
    <citation type="submission" date="2025-08" db="UniProtKB">
        <authorList>
            <consortium name="RefSeq"/>
        </authorList>
    </citation>
    <scope>IDENTIFICATION</scope>
    <source>
        <tissue evidence="3">Ear skin</tissue>
    </source>
</reference>
<dbReference type="GO" id="GO:0005654">
    <property type="term" value="C:nucleoplasm"/>
    <property type="evidence" value="ECO:0007669"/>
    <property type="project" value="TreeGrafter"/>
</dbReference>
<dbReference type="KEGG" id="cfr:102505192"/>
<dbReference type="GO" id="GO:0034080">
    <property type="term" value="P:CENP-A containing chromatin assembly"/>
    <property type="evidence" value="ECO:0007669"/>
    <property type="project" value="InterPro"/>
</dbReference>
<organism evidence="2 3">
    <name type="scientific">Camelus ferus</name>
    <name type="common">Wild bactrian camel</name>
    <name type="synonym">Camelus bactrianus ferus</name>
    <dbReference type="NCBI Taxonomy" id="419612"/>
    <lineage>
        <taxon>Eukaryota</taxon>
        <taxon>Metazoa</taxon>
        <taxon>Chordata</taxon>
        <taxon>Craniata</taxon>
        <taxon>Vertebrata</taxon>
        <taxon>Euteleostomi</taxon>
        <taxon>Mammalia</taxon>
        <taxon>Eutheria</taxon>
        <taxon>Laurasiatheria</taxon>
        <taxon>Artiodactyla</taxon>
        <taxon>Tylopoda</taxon>
        <taxon>Camelidae</taxon>
        <taxon>Camelus</taxon>
    </lineage>
</organism>
<evidence type="ECO:0000256" key="1">
    <source>
        <dbReference type="SAM" id="MobiDB-lite"/>
    </source>
</evidence>
<name>A0A8B8U6Z3_CAMFR</name>
<dbReference type="GO" id="GO:0006355">
    <property type="term" value="P:regulation of DNA-templated transcription"/>
    <property type="evidence" value="ECO:0007669"/>
    <property type="project" value="InterPro"/>
</dbReference>
<sequence>MPVKRSLKLDGLLKANIFRIHKSQYSHCDYKLLWKIVLHDVKSFDSPKITRKKSITSYSPTTGTCQMSPFASPTSFKEQEHKNGPSNGRRKTCITKRKESTTQDNDEFMVLLSKVEKSSEEIIEVMQNLSSIQALEGSRELENLIGISRASCVLKREMQKTKELMTKVTKQKLFEKKSSGLPKEELCHLDSYEFLKTILN</sequence>
<dbReference type="PIRSF" id="PIRSF011860">
    <property type="entry name" value="NRIF3_coact_rcpt"/>
    <property type="match status" value="1"/>
</dbReference>
<evidence type="ECO:0000313" key="2">
    <source>
        <dbReference type="Proteomes" id="UP000694856"/>
    </source>
</evidence>
<dbReference type="PANTHER" id="PTHR15581:SF0">
    <property type="entry name" value="CENTROMERE PROTEIN R"/>
    <property type="match status" value="1"/>
</dbReference>
<dbReference type="Pfam" id="PF06729">
    <property type="entry name" value="CENP-R"/>
    <property type="match status" value="1"/>
</dbReference>
<gene>
    <name evidence="3" type="primary">ITGB3BP</name>
</gene>
<proteinExistence type="predicted"/>
<dbReference type="RefSeq" id="XP_032350361.1">
    <property type="nucleotide sequence ID" value="XM_032494470.1"/>
</dbReference>
<dbReference type="Proteomes" id="UP000694856">
    <property type="component" value="Chromosome 13"/>
</dbReference>
<accession>A0A8B8U6Z3</accession>
<dbReference type="AlphaFoldDB" id="A0A8B8U6Z3"/>
<dbReference type="InterPro" id="IPR009601">
    <property type="entry name" value="CENP-R"/>
</dbReference>
<feature type="compositionally biased region" description="Polar residues" evidence="1">
    <location>
        <begin position="64"/>
        <end position="76"/>
    </location>
</feature>
<dbReference type="CTD" id="23421"/>
<dbReference type="PANTHER" id="PTHR15581">
    <property type="entry name" value="CENTROMERE PROTEIN R"/>
    <property type="match status" value="1"/>
</dbReference>
<protein>
    <submittedName>
        <fullName evidence="3">Centromere protein R isoform X1</fullName>
    </submittedName>
</protein>